<name>A0AAV4FTG5_9GAST</name>
<evidence type="ECO:0000313" key="2">
    <source>
        <dbReference type="Proteomes" id="UP000762676"/>
    </source>
</evidence>
<dbReference type="EMBL" id="BMAT01004585">
    <property type="protein sequence ID" value="GFR76329.1"/>
    <property type="molecule type" value="Genomic_DNA"/>
</dbReference>
<protein>
    <submittedName>
        <fullName evidence="1">Uncharacterized protein</fullName>
    </submittedName>
</protein>
<evidence type="ECO:0000313" key="1">
    <source>
        <dbReference type="EMBL" id="GFR76329.1"/>
    </source>
</evidence>
<keyword evidence="2" id="KW-1185">Reference proteome</keyword>
<organism evidence="1 2">
    <name type="scientific">Elysia marginata</name>
    <dbReference type="NCBI Taxonomy" id="1093978"/>
    <lineage>
        <taxon>Eukaryota</taxon>
        <taxon>Metazoa</taxon>
        <taxon>Spiralia</taxon>
        <taxon>Lophotrochozoa</taxon>
        <taxon>Mollusca</taxon>
        <taxon>Gastropoda</taxon>
        <taxon>Heterobranchia</taxon>
        <taxon>Euthyneura</taxon>
        <taxon>Panpulmonata</taxon>
        <taxon>Sacoglossa</taxon>
        <taxon>Placobranchoidea</taxon>
        <taxon>Plakobranchidae</taxon>
        <taxon>Elysia</taxon>
    </lineage>
</organism>
<gene>
    <name evidence="1" type="ORF">ElyMa_002210200</name>
</gene>
<sequence>MKKGARFECKKDGVHDHFKKCRSPTCNLTSNGAKLKQVSSFKYLGYTISSNGKCLPEVKRRIAVAKEAFFRMQPIMKSNTGSLSTLKLDYKDLCTDAKAGPSTKRPFIESKQQICGSCAEF</sequence>
<dbReference type="AlphaFoldDB" id="A0AAV4FTG5"/>
<reference evidence="1 2" key="1">
    <citation type="journal article" date="2021" name="Elife">
        <title>Chloroplast acquisition without the gene transfer in kleptoplastic sea slugs, Plakobranchus ocellatus.</title>
        <authorList>
            <person name="Maeda T."/>
            <person name="Takahashi S."/>
            <person name="Yoshida T."/>
            <person name="Shimamura S."/>
            <person name="Takaki Y."/>
            <person name="Nagai Y."/>
            <person name="Toyoda A."/>
            <person name="Suzuki Y."/>
            <person name="Arimoto A."/>
            <person name="Ishii H."/>
            <person name="Satoh N."/>
            <person name="Nishiyama T."/>
            <person name="Hasebe M."/>
            <person name="Maruyama T."/>
            <person name="Minagawa J."/>
            <person name="Obokata J."/>
            <person name="Shigenobu S."/>
        </authorList>
    </citation>
    <scope>NUCLEOTIDE SEQUENCE [LARGE SCALE GENOMIC DNA]</scope>
</reference>
<comment type="caution">
    <text evidence="1">The sequence shown here is derived from an EMBL/GenBank/DDBJ whole genome shotgun (WGS) entry which is preliminary data.</text>
</comment>
<dbReference type="Proteomes" id="UP000762676">
    <property type="component" value="Unassembled WGS sequence"/>
</dbReference>
<accession>A0AAV4FTG5</accession>
<proteinExistence type="predicted"/>